<gene>
    <name evidence="1" type="ORF">ALGA_0052</name>
</gene>
<dbReference type="EMBL" id="AP018042">
    <property type="protein sequence ID" value="BAX78447.1"/>
    <property type="molecule type" value="Genomic_DNA"/>
</dbReference>
<dbReference type="AlphaFoldDB" id="A0A1Y1CDN0"/>
<keyword evidence="2" id="KW-1185">Reference proteome</keyword>
<evidence type="ECO:0000313" key="2">
    <source>
        <dbReference type="Proteomes" id="UP000218267"/>
    </source>
</evidence>
<sequence length="137" mass="15848">MRILIIIVFIVFGVENVFCQEETIIDPVFSLCYRLKNNAKIKPLNLGGKYQGELFVLADCDTINNVLINHQIVFVKLESYSNPNDSIEIRLDDKFGNFKFIEDNLIKIFGHFSSLRIEKTGYKNCKIPQFTLPIKIE</sequence>
<reference evidence="1 2" key="1">
    <citation type="journal article" date="2018" name="Mar. Genomics">
        <title>Complete genome sequence of Marinifilaceae bacterium strain SPP2, isolated from the Antarctic marine sediment.</title>
        <authorList>
            <person name="Watanabe M."/>
            <person name="Kojima H."/>
            <person name="Fukui M."/>
        </authorList>
    </citation>
    <scope>NUCLEOTIDE SEQUENCE [LARGE SCALE GENOMIC DNA]</scope>
    <source>
        <strain evidence="1 2">SPP2</strain>
    </source>
</reference>
<organism evidence="1 2">
    <name type="scientific">Labilibaculum antarcticum</name>
    <dbReference type="NCBI Taxonomy" id="1717717"/>
    <lineage>
        <taxon>Bacteria</taxon>
        <taxon>Pseudomonadati</taxon>
        <taxon>Bacteroidota</taxon>
        <taxon>Bacteroidia</taxon>
        <taxon>Marinilabiliales</taxon>
        <taxon>Marinifilaceae</taxon>
        <taxon>Labilibaculum</taxon>
    </lineage>
</organism>
<proteinExistence type="predicted"/>
<dbReference type="OrthoDB" id="9917152at2"/>
<evidence type="ECO:0000313" key="1">
    <source>
        <dbReference type="EMBL" id="BAX78447.1"/>
    </source>
</evidence>
<accession>A0A1Y1CDN0</accession>
<reference evidence="2" key="2">
    <citation type="journal article" date="2020" name="Antonie Van Leeuwenhoek">
        <title>Labilibaculum antarcticum sp. nov., a novel facultative anaerobic, psychrotorelant bacterium isolated from marine sediment of Antarctica.</title>
        <authorList>
            <person name="Watanabe M."/>
            <person name="Kojima H."/>
            <person name="Fukui M."/>
        </authorList>
    </citation>
    <scope>NUCLEOTIDE SEQUENCE [LARGE SCALE GENOMIC DNA]</scope>
    <source>
        <strain evidence="2">SPP2</strain>
    </source>
</reference>
<dbReference type="KEGG" id="mbas:ALGA_0052"/>
<protein>
    <submittedName>
        <fullName evidence="1">Uncharacterized protein</fullName>
    </submittedName>
</protein>
<name>A0A1Y1CDN0_9BACT</name>
<dbReference type="Proteomes" id="UP000218267">
    <property type="component" value="Chromosome"/>
</dbReference>
<dbReference type="RefSeq" id="WP_096427388.1">
    <property type="nucleotide sequence ID" value="NZ_AP018042.1"/>
</dbReference>